<name>A0ABT4LCD4_9SPHI</name>
<dbReference type="EMBL" id="JAPWGM010000006">
    <property type="protein sequence ID" value="MCZ4245580.1"/>
    <property type="molecule type" value="Genomic_DNA"/>
</dbReference>
<accession>A0ABT4LCD4</accession>
<protein>
    <submittedName>
        <fullName evidence="2">Uncharacterized protein</fullName>
    </submittedName>
</protein>
<organism evidence="2 3">
    <name type="scientific">Pedobacter punctiformis</name>
    <dbReference type="NCBI Taxonomy" id="3004097"/>
    <lineage>
        <taxon>Bacteria</taxon>
        <taxon>Pseudomonadati</taxon>
        <taxon>Bacteroidota</taxon>
        <taxon>Sphingobacteriia</taxon>
        <taxon>Sphingobacteriales</taxon>
        <taxon>Sphingobacteriaceae</taxon>
        <taxon>Pedobacter</taxon>
    </lineage>
</organism>
<comment type="caution">
    <text evidence="2">The sequence shown here is derived from an EMBL/GenBank/DDBJ whole genome shotgun (WGS) entry which is preliminary data.</text>
</comment>
<evidence type="ECO:0000256" key="1">
    <source>
        <dbReference type="SAM" id="Phobius"/>
    </source>
</evidence>
<gene>
    <name evidence="2" type="ORF">O0955_16345</name>
</gene>
<keyword evidence="1" id="KW-0472">Membrane</keyword>
<proteinExistence type="predicted"/>
<keyword evidence="1" id="KW-0812">Transmembrane</keyword>
<dbReference type="Proteomes" id="UP001144347">
    <property type="component" value="Unassembled WGS sequence"/>
</dbReference>
<feature type="transmembrane region" description="Helical" evidence="1">
    <location>
        <begin position="27"/>
        <end position="46"/>
    </location>
</feature>
<keyword evidence="1" id="KW-1133">Transmembrane helix</keyword>
<feature type="transmembrane region" description="Helical" evidence="1">
    <location>
        <begin position="53"/>
        <end position="77"/>
    </location>
</feature>
<evidence type="ECO:0000313" key="3">
    <source>
        <dbReference type="Proteomes" id="UP001144347"/>
    </source>
</evidence>
<sequence length="253" mass="30084">MIIFCIPILRYVIYTATENEMEEGSNMVTMSIMPILYAFVTMHILAVYDFSYWLGLAVLLIPTLIYYSCIVATHVLPNNHNRFFTTMCFYILPFFFAVNYTFDFSKPATKRYYLIDNHELTSTDNSSEGIDVHNYYFDLVPAPKAIEPAKWVEVSEQIHNNFSGIYKHKFATSGNEHYRIFDKKKVTDTIRRRFISSGYPPGTRLRYYFLMQKDLNYERRKMKWKVFKRFKQGDYVFIETHGGLFGIDWLTYR</sequence>
<keyword evidence="3" id="KW-1185">Reference proteome</keyword>
<evidence type="ECO:0000313" key="2">
    <source>
        <dbReference type="EMBL" id="MCZ4245580.1"/>
    </source>
</evidence>
<reference evidence="2" key="1">
    <citation type="submission" date="2022-12" db="EMBL/GenBank/DDBJ databases">
        <title>Genome sequence of HCMS5-2.</title>
        <authorList>
            <person name="Woo H."/>
        </authorList>
    </citation>
    <scope>NUCLEOTIDE SEQUENCE</scope>
    <source>
        <strain evidence="2">HCMS5-2</strain>
    </source>
</reference>
<feature type="transmembrane region" description="Helical" evidence="1">
    <location>
        <begin position="83"/>
        <end position="102"/>
    </location>
</feature>